<dbReference type="GO" id="GO:0003755">
    <property type="term" value="F:peptidyl-prolyl cis-trans isomerase activity"/>
    <property type="evidence" value="ECO:0007669"/>
    <property type="project" value="UniProtKB-KW"/>
</dbReference>
<evidence type="ECO:0000256" key="4">
    <source>
        <dbReference type="ARBA" id="ARBA00023235"/>
    </source>
</evidence>
<comment type="caution">
    <text evidence="6">The sequence shown here is derived from an EMBL/GenBank/DDBJ whole genome shotgun (WGS) entry which is preliminary data.</text>
</comment>
<dbReference type="InterPro" id="IPR001179">
    <property type="entry name" value="PPIase_FKBP_dom"/>
</dbReference>
<dbReference type="PANTHER" id="PTHR43811:SF23">
    <property type="entry name" value="FKBP-TYPE 22 KDA PEPTIDYL-PROLYL CIS-TRANS ISOMERASE"/>
    <property type="match status" value="1"/>
</dbReference>
<dbReference type="AlphaFoldDB" id="A0A645CU25"/>
<dbReference type="EMBL" id="VSSQ01030036">
    <property type="protein sequence ID" value="MPM80413.1"/>
    <property type="molecule type" value="Genomic_DNA"/>
</dbReference>
<evidence type="ECO:0000256" key="1">
    <source>
        <dbReference type="ARBA" id="ARBA00000971"/>
    </source>
</evidence>
<dbReference type="PROSITE" id="PS50059">
    <property type="entry name" value="FKBP_PPIASE"/>
    <property type="match status" value="2"/>
</dbReference>
<dbReference type="EC" id="5.2.1.8" evidence="2"/>
<sequence>MIPGFSKGLVGKKQGSRVLIAMPGKDGYDSSGGIAQAGIQVGDTLVFVVDIVSVPLSGPSGDKVTQPSGQPTVSGALNDPRISIPAGAAPSQLVVQPLIKGTGDKVATDSTVVVNYRGWLWDGSKQIADTYAAKMVNGQQVPAAPESGPLSDLIKGWQTALKGQPVGSRILIVVPPSQAYPDGSPDQGIPAGATLVYVVDILQVY</sequence>
<keyword evidence="4" id="KW-0413">Isomerase</keyword>
<dbReference type="Gene3D" id="3.10.50.40">
    <property type="match status" value="2"/>
</dbReference>
<dbReference type="PANTHER" id="PTHR43811">
    <property type="entry name" value="FKBP-TYPE PEPTIDYL-PROLYL CIS-TRANS ISOMERASE FKPA"/>
    <property type="match status" value="1"/>
</dbReference>
<evidence type="ECO:0000256" key="3">
    <source>
        <dbReference type="ARBA" id="ARBA00023110"/>
    </source>
</evidence>
<dbReference type="SUPFAM" id="SSF54534">
    <property type="entry name" value="FKBP-like"/>
    <property type="match status" value="2"/>
</dbReference>
<protein>
    <recommendedName>
        <fullName evidence="2">peptidylprolyl isomerase</fullName>
        <ecNumber evidence="2">5.2.1.8</ecNumber>
    </recommendedName>
</protein>
<accession>A0A645CU25</accession>
<evidence type="ECO:0000256" key="2">
    <source>
        <dbReference type="ARBA" id="ARBA00013194"/>
    </source>
</evidence>
<organism evidence="6">
    <name type="scientific">bioreactor metagenome</name>
    <dbReference type="NCBI Taxonomy" id="1076179"/>
    <lineage>
        <taxon>unclassified sequences</taxon>
        <taxon>metagenomes</taxon>
        <taxon>ecological metagenomes</taxon>
    </lineage>
</organism>
<feature type="domain" description="PPIase FKBP-type" evidence="5">
    <location>
        <begin position="1"/>
        <end position="55"/>
    </location>
</feature>
<proteinExistence type="predicted"/>
<keyword evidence="3" id="KW-0697">Rotamase</keyword>
<feature type="domain" description="PPIase FKBP-type" evidence="5">
    <location>
        <begin position="109"/>
        <end position="205"/>
    </location>
</feature>
<evidence type="ECO:0000313" key="6">
    <source>
        <dbReference type="EMBL" id="MPM80413.1"/>
    </source>
</evidence>
<name>A0A645CU25_9ZZZZ</name>
<reference evidence="6" key="1">
    <citation type="submission" date="2019-08" db="EMBL/GenBank/DDBJ databases">
        <authorList>
            <person name="Kucharzyk K."/>
            <person name="Murdoch R.W."/>
            <person name="Higgins S."/>
            <person name="Loffler F."/>
        </authorList>
    </citation>
    <scope>NUCLEOTIDE SEQUENCE</scope>
</reference>
<dbReference type="Pfam" id="PF00254">
    <property type="entry name" value="FKBP_C"/>
    <property type="match status" value="2"/>
</dbReference>
<evidence type="ECO:0000259" key="5">
    <source>
        <dbReference type="PROSITE" id="PS50059"/>
    </source>
</evidence>
<gene>
    <name evidence="6" type="ORF">SDC9_127460</name>
</gene>
<comment type="catalytic activity">
    <reaction evidence="1">
        <text>[protein]-peptidylproline (omega=180) = [protein]-peptidylproline (omega=0)</text>
        <dbReference type="Rhea" id="RHEA:16237"/>
        <dbReference type="Rhea" id="RHEA-COMP:10747"/>
        <dbReference type="Rhea" id="RHEA-COMP:10748"/>
        <dbReference type="ChEBI" id="CHEBI:83833"/>
        <dbReference type="ChEBI" id="CHEBI:83834"/>
        <dbReference type="EC" id="5.2.1.8"/>
    </reaction>
</comment>
<dbReference type="InterPro" id="IPR046357">
    <property type="entry name" value="PPIase_dom_sf"/>
</dbReference>